<dbReference type="PANTHER" id="PTHR47997">
    <property type="entry name" value="MYB DOMAIN PROTEIN 55"/>
    <property type="match status" value="1"/>
</dbReference>
<dbReference type="Pfam" id="PF00249">
    <property type="entry name" value="Myb_DNA-binding"/>
    <property type="match status" value="1"/>
</dbReference>
<comment type="subcellular location">
    <subcellularLocation>
        <location evidence="1">Nucleus</location>
    </subcellularLocation>
</comment>
<evidence type="ECO:0000313" key="9">
    <source>
        <dbReference type="EMBL" id="CAH1444183.1"/>
    </source>
</evidence>
<feature type="domain" description="HTH myb-type" evidence="8">
    <location>
        <begin position="36"/>
        <end position="90"/>
    </location>
</feature>
<dbReference type="CDD" id="cd00167">
    <property type="entry name" value="SANT"/>
    <property type="match status" value="1"/>
</dbReference>
<keyword evidence="4" id="KW-0238">DNA-binding</keyword>
<keyword evidence="2" id="KW-0677">Repeat</keyword>
<evidence type="ECO:0000256" key="1">
    <source>
        <dbReference type="ARBA" id="ARBA00004123"/>
    </source>
</evidence>
<comment type="caution">
    <text evidence="9">The sequence shown here is derived from an EMBL/GenBank/DDBJ whole genome shotgun (WGS) entry which is preliminary data.</text>
</comment>
<dbReference type="PROSITE" id="PS51294">
    <property type="entry name" value="HTH_MYB"/>
    <property type="match status" value="1"/>
</dbReference>
<keyword evidence="3" id="KW-0805">Transcription regulation</keyword>
<dbReference type="Proteomes" id="UP001157418">
    <property type="component" value="Unassembled WGS sequence"/>
</dbReference>
<evidence type="ECO:0000256" key="6">
    <source>
        <dbReference type="ARBA" id="ARBA00023242"/>
    </source>
</evidence>
<dbReference type="SMART" id="SM00717">
    <property type="entry name" value="SANT"/>
    <property type="match status" value="1"/>
</dbReference>
<evidence type="ECO:0000256" key="4">
    <source>
        <dbReference type="ARBA" id="ARBA00023125"/>
    </source>
</evidence>
<dbReference type="GO" id="GO:0005634">
    <property type="term" value="C:nucleus"/>
    <property type="evidence" value="ECO:0007669"/>
    <property type="project" value="UniProtKB-SubCell"/>
</dbReference>
<dbReference type="EMBL" id="CAKMRJ010005523">
    <property type="protein sequence ID" value="CAH1444183.1"/>
    <property type="molecule type" value="Genomic_DNA"/>
</dbReference>
<dbReference type="PROSITE" id="PS50090">
    <property type="entry name" value="MYB_LIKE"/>
    <property type="match status" value="1"/>
</dbReference>
<sequence length="505" mass="56645">MDGTRYVVMVVIGEECEAWLKRCGKSCRLRWLNYLQPDLKHGNFSEEEIDLIYIVHEKIGNKWAEIARLLPGRTDNEIKNFWNSKLKKRHLSDNEHHELSSSTQHHKSSTSVAIHPISILESSNQPYHHQTSTTFNPNAYINSSKCVLENLHNSTIGSDCFQPKVVMKVHSSVDHNLNQRSPLDKLYTIPYPSCSMSTINLKKEGSHNGHNLDVSSLPRPASSSNTFNMCKIHSFGQLRSILSHNHNQVISPMLKTSSISTCGGPISYQSEDHKQFPFLMPNTSAIPNNGWVNPPLSHDHGCSTTQMSGTYSMNKCGETKLKYLNDRYTFMPSMFNQSSLSNVSNDHDLFPSLIYKTSSIPQSEWIIPSPLDDPNKIPSPRLNTSSMPLSRWMSSSLSYNHDQLLSPMFINACGGVNSGPLSNDQRCPPYRPGYHMTTNSFSMHSKDQAYCSCDPSTVDINDFFNFDIFDDNSMKAQASGVHSDHYCASSEVHAKSPGIDMATSA</sequence>
<keyword evidence="5" id="KW-0804">Transcription</keyword>
<organism evidence="9 10">
    <name type="scientific">Lactuca virosa</name>
    <dbReference type="NCBI Taxonomy" id="75947"/>
    <lineage>
        <taxon>Eukaryota</taxon>
        <taxon>Viridiplantae</taxon>
        <taxon>Streptophyta</taxon>
        <taxon>Embryophyta</taxon>
        <taxon>Tracheophyta</taxon>
        <taxon>Spermatophyta</taxon>
        <taxon>Magnoliopsida</taxon>
        <taxon>eudicotyledons</taxon>
        <taxon>Gunneridae</taxon>
        <taxon>Pentapetalae</taxon>
        <taxon>asterids</taxon>
        <taxon>campanulids</taxon>
        <taxon>Asterales</taxon>
        <taxon>Asteraceae</taxon>
        <taxon>Cichorioideae</taxon>
        <taxon>Cichorieae</taxon>
        <taxon>Lactucinae</taxon>
        <taxon>Lactuca</taxon>
    </lineage>
</organism>
<dbReference type="Gene3D" id="1.10.10.60">
    <property type="entry name" value="Homeodomain-like"/>
    <property type="match status" value="2"/>
</dbReference>
<reference evidence="9 10" key="1">
    <citation type="submission" date="2022-01" db="EMBL/GenBank/DDBJ databases">
        <authorList>
            <person name="Xiong W."/>
            <person name="Schranz E."/>
        </authorList>
    </citation>
    <scope>NUCLEOTIDE SEQUENCE [LARGE SCALE GENOMIC DNA]</scope>
</reference>
<proteinExistence type="predicted"/>
<evidence type="ECO:0000259" key="8">
    <source>
        <dbReference type="PROSITE" id="PS51294"/>
    </source>
</evidence>
<evidence type="ECO:0000256" key="3">
    <source>
        <dbReference type="ARBA" id="ARBA00023015"/>
    </source>
</evidence>
<keyword evidence="10" id="KW-1185">Reference proteome</keyword>
<keyword evidence="6" id="KW-0539">Nucleus</keyword>
<name>A0AAU9P2L8_9ASTR</name>
<protein>
    <submittedName>
        <fullName evidence="9">Uncharacterized protein</fullName>
    </submittedName>
</protein>
<dbReference type="SUPFAM" id="SSF46689">
    <property type="entry name" value="Homeodomain-like"/>
    <property type="match status" value="1"/>
</dbReference>
<evidence type="ECO:0000313" key="10">
    <source>
        <dbReference type="Proteomes" id="UP001157418"/>
    </source>
</evidence>
<accession>A0AAU9P2L8</accession>
<dbReference type="GO" id="GO:0003677">
    <property type="term" value="F:DNA binding"/>
    <property type="evidence" value="ECO:0007669"/>
    <property type="project" value="UniProtKB-KW"/>
</dbReference>
<evidence type="ECO:0000256" key="5">
    <source>
        <dbReference type="ARBA" id="ARBA00023163"/>
    </source>
</evidence>
<dbReference type="InterPro" id="IPR017930">
    <property type="entry name" value="Myb_dom"/>
</dbReference>
<dbReference type="AlphaFoldDB" id="A0AAU9P2L8"/>
<dbReference type="InterPro" id="IPR051953">
    <property type="entry name" value="Plant_SW-associated_TFs"/>
</dbReference>
<dbReference type="PANTHER" id="PTHR47997:SF34">
    <property type="entry name" value="TRANSCRIPTION FACTOR MYB86-LIKE"/>
    <property type="match status" value="1"/>
</dbReference>
<evidence type="ECO:0000256" key="2">
    <source>
        <dbReference type="ARBA" id="ARBA00022737"/>
    </source>
</evidence>
<feature type="domain" description="Myb-like" evidence="7">
    <location>
        <begin position="36"/>
        <end position="86"/>
    </location>
</feature>
<dbReference type="InterPro" id="IPR001005">
    <property type="entry name" value="SANT/Myb"/>
</dbReference>
<dbReference type="InterPro" id="IPR009057">
    <property type="entry name" value="Homeodomain-like_sf"/>
</dbReference>
<evidence type="ECO:0000259" key="7">
    <source>
        <dbReference type="PROSITE" id="PS50090"/>
    </source>
</evidence>
<gene>
    <name evidence="9" type="ORF">LVIROSA_LOCUS30044</name>
</gene>